<evidence type="ECO:0000313" key="2">
    <source>
        <dbReference type="EMBL" id="CAB5229331.1"/>
    </source>
</evidence>
<reference evidence="2" key="1">
    <citation type="submission" date="2020-05" db="EMBL/GenBank/DDBJ databases">
        <authorList>
            <person name="Chiriac C."/>
            <person name="Salcher M."/>
            <person name="Ghai R."/>
            <person name="Kavagutti S V."/>
        </authorList>
    </citation>
    <scope>NUCLEOTIDE SEQUENCE</scope>
</reference>
<protein>
    <recommendedName>
        <fullName evidence="3">PD-(D/E)XK nuclease superfamily</fullName>
    </recommendedName>
</protein>
<sequence length="378" mass="42318">MAELPDPQNSTRTAIFKHYEQTADRQGRTHLGASEIGHECDRYLWLSFRWAKPADFDGRMLRLFDTGNHQEPRLIADLRAIGVEVWDKDQDGNQFRYKAAGGHFAGSLDGVGLGLPEAPKTPHLLEFKTANAKSFAAMSKNGVKKSKPQHWVQMQVYMGWASLTRAMYLMVNKDTDEIHAERLEFEKDAFDRAIQRAERIITAPEPAVTLADDATNFTCKFCQFKHHCYGTEAPAVSCRTCAHSTPEMDGDGRWSCAQAKPDMDVAAQRAGCGEHRHIPTLLGRFAELMDASSNNLLTYRHKLTGAEFQQPVYSSQDITNLADKTMLGDAGLTSFKTEFDCDIQPAAPTDYFKDLVDDLPWEKDVAPKRAKRGKNGIA</sequence>
<dbReference type="Gene3D" id="3.90.320.10">
    <property type="match status" value="1"/>
</dbReference>
<organism evidence="2">
    <name type="scientific">uncultured Caudovirales phage</name>
    <dbReference type="NCBI Taxonomy" id="2100421"/>
    <lineage>
        <taxon>Viruses</taxon>
        <taxon>Duplodnaviria</taxon>
        <taxon>Heunggongvirae</taxon>
        <taxon>Uroviricota</taxon>
        <taxon>Caudoviricetes</taxon>
        <taxon>Peduoviridae</taxon>
        <taxon>Maltschvirus</taxon>
        <taxon>Maltschvirus maltsch</taxon>
    </lineage>
</organism>
<dbReference type="InterPro" id="IPR011335">
    <property type="entry name" value="Restrct_endonuc-II-like"/>
</dbReference>
<proteinExistence type="predicted"/>
<dbReference type="SUPFAM" id="SSF52980">
    <property type="entry name" value="Restriction endonuclease-like"/>
    <property type="match status" value="1"/>
</dbReference>
<evidence type="ECO:0008006" key="3">
    <source>
        <dbReference type="Google" id="ProtNLM"/>
    </source>
</evidence>
<gene>
    <name evidence="1" type="ORF">UFOVP1469_16</name>
    <name evidence="2" type="ORF">UFOVP1556_35</name>
</gene>
<dbReference type="InterPro" id="IPR011604">
    <property type="entry name" value="PDDEXK-like_dom_sf"/>
</dbReference>
<dbReference type="EMBL" id="LR798400">
    <property type="protein sequence ID" value="CAB5229331.1"/>
    <property type="molecule type" value="Genomic_DNA"/>
</dbReference>
<name>A0A6J7XIX2_9CAUD</name>
<evidence type="ECO:0000313" key="1">
    <source>
        <dbReference type="EMBL" id="CAB4214920.1"/>
    </source>
</evidence>
<accession>A0A6J7XIX2</accession>
<dbReference type="EMBL" id="LR797418">
    <property type="protein sequence ID" value="CAB4214920.1"/>
    <property type="molecule type" value="Genomic_DNA"/>
</dbReference>